<dbReference type="GO" id="GO:0005829">
    <property type="term" value="C:cytosol"/>
    <property type="evidence" value="ECO:0007669"/>
    <property type="project" value="TreeGrafter"/>
</dbReference>
<evidence type="ECO:0000313" key="2">
    <source>
        <dbReference type="EMBL" id="CAD8043683.1"/>
    </source>
</evidence>
<dbReference type="PANTHER" id="PTHR21021:SF16">
    <property type="entry name" value="TIP41-LIKE PROTEIN"/>
    <property type="match status" value="1"/>
</dbReference>
<comment type="caution">
    <text evidence="2">The sequence shown here is derived from an EMBL/GenBank/DDBJ whole genome shotgun (WGS) entry which is preliminary data.</text>
</comment>
<dbReference type="EMBL" id="CAJJDM010000002">
    <property type="protein sequence ID" value="CAD8043683.1"/>
    <property type="molecule type" value="Genomic_DNA"/>
</dbReference>
<evidence type="ECO:0008006" key="4">
    <source>
        <dbReference type="Google" id="ProtNLM"/>
    </source>
</evidence>
<accession>A0A8S1JMZ7</accession>
<dbReference type="Pfam" id="PF04176">
    <property type="entry name" value="TIP41"/>
    <property type="match status" value="1"/>
</dbReference>
<proteinExistence type="inferred from homology"/>
<dbReference type="AlphaFoldDB" id="A0A8S1JMZ7"/>
<protein>
    <recommendedName>
        <fullName evidence="4">TIP41-like protein</fullName>
    </recommendedName>
</protein>
<dbReference type="PANTHER" id="PTHR21021">
    <property type="entry name" value="GAF/PUTATIVE CYTOSKELETAL PROTEIN"/>
    <property type="match status" value="1"/>
</dbReference>
<name>A0A8S1JMZ7_PARPR</name>
<sequence length="336" mass="39694">MNINQHKTYNDVNIDEYEQNGWNFIFTKAGMYNTSDLDMLQHALNLQGIPDITNGNNCGLIYNKQFNFGFLVDPKDALYLCNYQARDSNYIDIKKELKSNKLNYISMIPEQAQIKYANIWNQKQNADIKILNKISDTFYSSPYKGTIVDGDQISYQFQRFKQISGIKGKSIFEQQLNENLIKNEVDYLNQVYNTNSKTFHCEYTEDEIPLNNLTPENPIKWAAHISLFEDELGDNGLSNCEYRFRIMGDCFFGLIRNYLRIDDVLVRILDTRIYHQFNWNYILRDFTHREDSWANIQKNGFNFTPQWLTDQNQSFLIQNSVPIQLHINDKIYFKVL</sequence>
<keyword evidence="3" id="KW-1185">Reference proteome</keyword>
<dbReference type="InterPro" id="IPR007303">
    <property type="entry name" value="TIP41-like"/>
</dbReference>
<reference evidence="2" key="1">
    <citation type="submission" date="2021-01" db="EMBL/GenBank/DDBJ databases">
        <authorList>
            <consortium name="Genoscope - CEA"/>
            <person name="William W."/>
        </authorList>
    </citation>
    <scope>NUCLEOTIDE SEQUENCE</scope>
</reference>
<dbReference type="Proteomes" id="UP000688137">
    <property type="component" value="Unassembled WGS sequence"/>
</dbReference>
<evidence type="ECO:0000256" key="1">
    <source>
        <dbReference type="ARBA" id="ARBA00006658"/>
    </source>
</evidence>
<evidence type="ECO:0000313" key="3">
    <source>
        <dbReference type="Proteomes" id="UP000688137"/>
    </source>
</evidence>
<comment type="similarity">
    <text evidence="1">Belongs to the TIP41 family.</text>
</comment>
<dbReference type="InterPro" id="IPR051330">
    <property type="entry name" value="Phosphatase_reg/MetRdx"/>
</dbReference>
<dbReference type="GO" id="GO:0031929">
    <property type="term" value="P:TOR signaling"/>
    <property type="evidence" value="ECO:0007669"/>
    <property type="project" value="TreeGrafter"/>
</dbReference>
<gene>
    <name evidence="2" type="ORF">PPRIM_AZ9-3.1.T0050337</name>
</gene>
<organism evidence="2 3">
    <name type="scientific">Paramecium primaurelia</name>
    <dbReference type="NCBI Taxonomy" id="5886"/>
    <lineage>
        <taxon>Eukaryota</taxon>
        <taxon>Sar</taxon>
        <taxon>Alveolata</taxon>
        <taxon>Ciliophora</taxon>
        <taxon>Intramacronucleata</taxon>
        <taxon>Oligohymenophorea</taxon>
        <taxon>Peniculida</taxon>
        <taxon>Parameciidae</taxon>
        <taxon>Paramecium</taxon>
    </lineage>
</organism>
<dbReference type="OMA" id="CEYRFRI"/>